<accession>A0A3G6YKX2</accession>
<organism evidence="1 2">
    <name type="scientific">Acinetobacter pittii</name>
    <name type="common">Acinetobacter genomosp. 3</name>
    <dbReference type="NCBI Taxonomy" id="48296"/>
    <lineage>
        <taxon>Bacteria</taxon>
        <taxon>Pseudomonadati</taxon>
        <taxon>Pseudomonadota</taxon>
        <taxon>Gammaproteobacteria</taxon>
        <taxon>Moraxellales</taxon>
        <taxon>Moraxellaceae</taxon>
        <taxon>Acinetobacter</taxon>
        <taxon>Acinetobacter calcoaceticus/baumannii complex</taxon>
    </lineage>
</organism>
<dbReference type="EMBL" id="CP033540">
    <property type="protein sequence ID" value="AZC01092.1"/>
    <property type="molecule type" value="Genomic_DNA"/>
</dbReference>
<evidence type="ECO:0000313" key="1">
    <source>
        <dbReference type="EMBL" id="AZC01092.1"/>
    </source>
</evidence>
<sequence>MALQHLRKYAWFVFLMAFVIGWSGVSIAQTPMQHDLHTMPCHSEKSSHNNMHTQANDQTVCHQKMTQSLHSHGEHCQDCNPVHCQMVNLALQQAVPDVESPLIPISYQFSSIYQAQHLAGYWQEILRPPKSLILIYLFFLIKKDHSNVS</sequence>
<dbReference type="AlphaFoldDB" id="A0A3G6YKX2"/>
<protein>
    <submittedName>
        <fullName evidence="1">Uncharacterized protein</fullName>
    </submittedName>
</protein>
<name>A0A3G6YKX2_ACIPI</name>
<proteinExistence type="predicted"/>
<evidence type="ECO:0000313" key="2">
    <source>
        <dbReference type="Proteomes" id="UP000254410"/>
    </source>
</evidence>
<reference evidence="1 2" key="1">
    <citation type="submission" date="2018-11" db="EMBL/GenBank/DDBJ databases">
        <authorList>
            <person name="Kuo S.-C."/>
            <person name="Chen F.-J."/>
            <person name="Liao Y.-C."/>
        </authorList>
    </citation>
    <scope>NUCLEOTIDE SEQUENCE [LARGE SCALE GENOMIC DNA]</scope>
    <source>
        <strain evidence="1 2">2014S06-099</strain>
    </source>
</reference>
<gene>
    <name evidence="1" type="ORF">DKE52_017220</name>
</gene>
<dbReference type="Proteomes" id="UP000254410">
    <property type="component" value="Chromosome"/>
</dbReference>
<reference evidence="1 2" key="2">
    <citation type="submission" date="2018-12" db="EMBL/GenBank/DDBJ databases">
        <title>Molecular Epidemiology of Emerging Carbapenem-Resistance in Acinetobacter nosocomialis and Acinetobacter pittii in Taiwan, 2010-2014.</title>
        <authorList>
            <person name="Huang W.-C."/>
            <person name="Wang H.-Y."/>
            <person name="Lai J.-F."/>
            <person name="Lauderdale T.-L."/>
            <person name="Sytwu H.-K."/>
        </authorList>
    </citation>
    <scope>NUCLEOTIDE SEQUENCE [LARGE SCALE GENOMIC DNA]</scope>
    <source>
        <strain evidence="1 2">2014S06-099</strain>
    </source>
</reference>